<dbReference type="GO" id="GO:0005789">
    <property type="term" value="C:endoplasmic reticulum membrane"/>
    <property type="evidence" value="ECO:0007669"/>
    <property type="project" value="UniProtKB-SubCell"/>
</dbReference>
<accession>A0A9W7FUR0</accession>
<evidence type="ECO:0000256" key="10">
    <source>
        <dbReference type="SAM" id="Phobius"/>
    </source>
</evidence>
<reference evidence="13" key="1">
    <citation type="journal article" date="2023" name="Commun. Biol.">
        <title>Genome analysis of Parmales, the sister group of diatoms, reveals the evolutionary specialization of diatoms from phago-mixotrophs to photoautotrophs.</title>
        <authorList>
            <person name="Ban H."/>
            <person name="Sato S."/>
            <person name="Yoshikawa S."/>
            <person name="Yamada K."/>
            <person name="Nakamura Y."/>
            <person name="Ichinomiya M."/>
            <person name="Sato N."/>
            <person name="Blanc-Mathieu R."/>
            <person name="Endo H."/>
            <person name="Kuwata A."/>
            <person name="Ogata H."/>
        </authorList>
    </citation>
    <scope>NUCLEOTIDE SEQUENCE [LARGE SCALE GENOMIC DNA]</scope>
</reference>
<feature type="chain" id="PRO_5040908668" description="dolichol kinase" evidence="11">
    <location>
        <begin position="23"/>
        <end position="460"/>
    </location>
</feature>
<dbReference type="EMBL" id="BRYA01000524">
    <property type="protein sequence ID" value="GMI20949.1"/>
    <property type="molecule type" value="Genomic_DNA"/>
</dbReference>
<evidence type="ECO:0000313" key="12">
    <source>
        <dbReference type="EMBL" id="GMI20949.1"/>
    </source>
</evidence>
<evidence type="ECO:0000256" key="9">
    <source>
        <dbReference type="ARBA" id="ARBA00023136"/>
    </source>
</evidence>
<keyword evidence="5 10" id="KW-0812">Transmembrane</keyword>
<dbReference type="AlphaFoldDB" id="A0A9W7FUR0"/>
<feature type="transmembrane region" description="Helical" evidence="10">
    <location>
        <begin position="359"/>
        <end position="379"/>
    </location>
</feature>
<dbReference type="Proteomes" id="UP001165065">
    <property type="component" value="Unassembled WGS sequence"/>
</dbReference>
<feature type="transmembrane region" description="Helical" evidence="10">
    <location>
        <begin position="336"/>
        <end position="353"/>
    </location>
</feature>
<dbReference type="GO" id="GO:0043048">
    <property type="term" value="P:dolichyl monophosphate biosynthetic process"/>
    <property type="evidence" value="ECO:0007669"/>
    <property type="project" value="TreeGrafter"/>
</dbReference>
<keyword evidence="6" id="KW-0418">Kinase</keyword>
<evidence type="ECO:0000256" key="4">
    <source>
        <dbReference type="ARBA" id="ARBA00022679"/>
    </source>
</evidence>
<evidence type="ECO:0000256" key="8">
    <source>
        <dbReference type="ARBA" id="ARBA00022989"/>
    </source>
</evidence>
<gene>
    <name evidence="12" type="ORF">TrCOL_g5771</name>
</gene>
<evidence type="ECO:0000256" key="3">
    <source>
        <dbReference type="ARBA" id="ARBA00012132"/>
    </source>
</evidence>
<feature type="transmembrane region" description="Helical" evidence="10">
    <location>
        <begin position="71"/>
        <end position="94"/>
    </location>
</feature>
<comment type="caution">
    <text evidence="12">The sequence shown here is derived from an EMBL/GenBank/DDBJ whole genome shotgun (WGS) entry which is preliminary data.</text>
</comment>
<feature type="transmembrane region" description="Helical" evidence="10">
    <location>
        <begin position="282"/>
        <end position="303"/>
    </location>
</feature>
<feature type="transmembrane region" description="Helical" evidence="10">
    <location>
        <begin position="162"/>
        <end position="182"/>
    </location>
</feature>
<dbReference type="EC" id="2.7.1.108" evidence="3"/>
<keyword evidence="9 10" id="KW-0472">Membrane</keyword>
<sequence length="460" mass="50095">MMPSLVLLTSLASLLVAVDCEASKLFLPLIIFSAFFHPSPPKNSIPYRSTSDEFLLPALYLLVHPSSLLPYFYLFAPFLGNFPTTLTIYVLTLLHCTYTGIFLPLLSTFFTSVFWIVVASAPLVTEKFTPSELYFALHLLSLSFVATLRGEMSSLTPANVGVVGLWSFLLSALLCISCVTVFDPRQPRGFFVPYATLSTALFTVVFLFVYMYPSSDPVTWITTLLLSRQSGLQVLWYGAMGAFLSTSVHLITLKVDIHVAVKRKLYHVALFVLFFPTLTSDLLPVTILCSLVGTCIFLVLEILRWESVKNKQRDILGEYWSKWLDDKDRVGGGHQVVISPITLLVSPVIPALVSQDLSTTLRVIGLIVICVGDTLAAAIGVRFGSHRLPWNGGSKRTVEGSLACFLSVLLSVGLVKMKEGGGGLSLKDVAAAGVVAGVEAGTSCIDNIVLPVVAAIAWKM</sequence>
<keyword evidence="7" id="KW-0256">Endoplasmic reticulum</keyword>
<dbReference type="InterPro" id="IPR032974">
    <property type="entry name" value="Polypren_kinase"/>
</dbReference>
<dbReference type="PANTHER" id="PTHR13205">
    <property type="entry name" value="TRANSMEMBRANE PROTEIN 15-RELATED"/>
    <property type="match status" value="1"/>
</dbReference>
<feature type="transmembrane region" description="Helical" evidence="10">
    <location>
        <begin position="234"/>
        <end position="253"/>
    </location>
</feature>
<comment type="subcellular location">
    <subcellularLocation>
        <location evidence="1">Endoplasmic reticulum membrane</location>
        <topology evidence="1">Multi-pass membrane protein</topology>
    </subcellularLocation>
</comment>
<evidence type="ECO:0000256" key="5">
    <source>
        <dbReference type="ARBA" id="ARBA00022692"/>
    </source>
</evidence>
<name>A0A9W7FUR0_9STRA</name>
<dbReference type="GO" id="GO:0004168">
    <property type="term" value="F:dolichol kinase activity"/>
    <property type="evidence" value="ECO:0007669"/>
    <property type="project" value="UniProtKB-EC"/>
</dbReference>
<protein>
    <recommendedName>
        <fullName evidence="3">dolichol kinase</fullName>
        <ecNumber evidence="3">2.7.1.108</ecNumber>
    </recommendedName>
</protein>
<comment type="similarity">
    <text evidence="2">Belongs to the polyprenol kinase family.</text>
</comment>
<organism evidence="12 13">
    <name type="scientific">Triparma columacea</name>
    <dbReference type="NCBI Taxonomy" id="722753"/>
    <lineage>
        <taxon>Eukaryota</taxon>
        <taxon>Sar</taxon>
        <taxon>Stramenopiles</taxon>
        <taxon>Ochrophyta</taxon>
        <taxon>Bolidophyceae</taxon>
        <taxon>Parmales</taxon>
        <taxon>Triparmaceae</taxon>
        <taxon>Triparma</taxon>
    </lineage>
</organism>
<keyword evidence="4" id="KW-0808">Transferase</keyword>
<dbReference type="PANTHER" id="PTHR13205:SF15">
    <property type="entry name" value="DOLICHOL KINASE"/>
    <property type="match status" value="1"/>
</dbReference>
<keyword evidence="11" id="KW-0732">Signal</keyword>
<feature type="transmembrane region" description="Helical" evidence="10">
    <location>
        <begin position="194"/>
        <end position="213"/>
    </location>
</feature>
<evidence type="ECO:0000313" key="13">
    <source>
        <dbReference type="Proteomes" id="UP001165065"/>
    </source>
</evidence>
<evidence type="ECO:0000256" key="7">
    <source>
        <dbReference type="ARBA" id="ARBA00022824"/>
    </source>
</evidence>
<proteinExistence type="inferred from homology"/>
<feature type="transmembrane region" description="Helical" evidence="10">
    <location>
        <begin position="400"/>
        <end position="417"/>
    </location>
</feature>
<feature type="transmembrane region" description="Helical" evidence="10">
    <location>
        <begin position="429"/>
        <end position="458"/>
    </location>
</feature>
<evidence type="ECO:0000256" key="11">
    <source>
        <dbReference type="SAM" id="SignalP"/>
    </source>
</evidence>
<dbReference type="OrthoDB" id="377083at2759"/>
<evidence type="ECO:0000256" key="2">
    <source>
        <dbReference type="ARBA" id="ARBA00010794"/>
    </source>
</evidence>
<feature type="transmembrane region" description="Helical" evidence="10">
    <location>
        <begin position="101"/>
        <end position="121"/>
    </location>
</feature>
<keyword evidence="13" id="KW-1185">Reference proteome</keyword>
<keyword evidence="8 10" id="KW-1133">Transmembrane helix</keyword>
<evidence type="ECO:0000256" key="6">
    <source>
        <dbReference type="ARBA" id="ARBA00022777"/>
    </source>
</evidence>
<evidence type="ECO:0000256" key="1">
    <source>
        <dbReference type="ARBA" id="ARBA00004477"/>
    </source>
</evidence>
<feature type="signal peptide" evidence="11">
    <location>
        <begin position="1"/>
        <end position="22"/>
    </location>
</feature>